<dbReference type="PROSITE" id="PS50106">
    <property type="entry name" value="PDZ"/>
    <property type="match status" value="1"/>
</dbReference>
<dbReference type="EMBL" id="CP011541">
    <property type="protein sequence ID" value="AKK03403.1"/>
    <property type="molecule type" value="Genomic_DNA"/>
</dbReference>
<evidence type="ECO:0000256" key="5">
    <source>
        <dbReference type="ARBA" id="ARBA00022670"/>
    </source>
</evidence>
<dbReference type="AlphaFoldDB" id="A0A0G3GV43"/>
<dbReference type="InterPro" id="IPR001478">
    <property type="entry name" value="PDZ"/>
</dbReference>
<comment type="cofactor">
    <cofactor evidence="1">
        <name>Zn(2+)</name>
        <dbReference type="ChEBI" id="CHEBI:29105"/>
    </cofactor>
</comment>
<keyword evidence="9 14" id="KW-1133">Transmembrane helix</keyword>
<feature type="transmembrane region" description="Helical" evidence="14">
    <location>
        <begin position="370"/>
        <end position="391"/>
    </location>
</feature>
<dbReference type="STRING" id="1050174.CEPID_07765"/>
<dbReference type="KEGG" id="cei:CEPID_07765"/>
<evidence type="ECO:0000256" key="4">
    <source>
        <dbReference type="ARBA" id="ARBA00019897"/>
    </source>
</evidence>
<keyword evidence="7 16" id="KW-0378">Hydrolase</keyword>
<dbReference type="Pfam" id="PF02163">
    <property type="entry name" value="Peptidase_M50"/>
    <property type="match status" value="1"/>
</dbReference>
<dbReference type="CDD" id="cd06163">
    <property type="entry name" value="S2P-M50_PDZ_RseP-like"/>
    <property type="match status" value="1"/>
</dbReference>
<keyword evidence="6 14" id="KW-0812">Transmembrane</keyword>
<evidence type="ECO:0000256" key="9">
    <source>
        <dbReference type="ARBA" id="ARBA00022989"/>
    </source>
</evidence>
<feature type="transmembrane region" description="Helical" evidence="14">
    <location>
        <begin position="93"/>
        <end position="118"/>
    </location>
</feature>
<sequence length="397" mass="42720">MSYLLGVVLFAVGIALTIGLHELGHMQVARWCGMRVRRFFIGFGPTVFQVTKGHTVYGLKAVPLGGFCDIAGMTALDEVTPEERPYAMVDRPWWQRIAVLLGGVTMNILVTLIVLYGVAVSSGLPNLHADYTPEIGQTGCVKVDPNQQCSGDGPAAAAGIKPGDRILAVDGQPVASFMQLREELAKRPGQTVTLQVERGSERSDVRVDVTSVTRTTAEGKEVTVGMIGVGAAPIKDAIKKYDPVSAIPATGEFFGNMVQATWQGLASFPAKIPGVVASIFGHTRDEESPMSVVGASRIGGEMAERSQWAMFMMMLASLNLFLALFNLIPLPPLDGGHIAVVVWEKIRDFFRKRRGLPPAGPADYEKLMPLTYAMSALLLSVGVLVIIADVVNPIRLF</sequence>
<evidence type="ECO:0000256" key="12">
    <source>
        <dbReference type="ARBA" id="ARBA00032214"/>
    </source>
</evidence>
<dbReference type="CDD" id="cd23081">
    <property type="entry name" value="cpPDZ_EcRseP-like"/>
    <property type="match status" value="1"/>
</dbReference>
<reference evidence="16 17" key="1">
    <citation type="submission" date="2015-05" db="EMBL/GenBank/DDBJ databases">
        <title>Complete genome sequence of Corynebacterium epidermidicanis DSM 45586, isolated from the skin of a dog suffering from pruritus.</title>
        <authorList>
            <person name="Ruckert C."/>
            <person name="Albersmeier A."/>
            <person name="Winkler A."/>
            <person name="Tauch A."/>
        </authorList>
    </citation>
    <scope>NUCLEOTIDE SEQUENCE [LARGE SCALE GENOMIC DNA]</scope>
    <source>
        <strain evidence="16 17">DSM 45586</strain>
    </source>
</reference>
<keyword evidence="8" id="KW-0862">Zinc</keyword>
<protein>
    <recommendedName>
        <fullName evidence="4">Zinc metalloprotease Rip1</fullName>
    </recommendedName>
    <alternativeName>
        <fullName evidence="12">S2P endopeptidase</fullName>
    </alternativeName>
    <alternativeName>
        <fullName evidence="13">Site-2-type intramembrane protease</fullName>
    </alternativeName>
</protein>
<dbReference type="RefSeq" id="WP_047240444.1">
    <property type="nucleotide sequence ID" value="NZ_CP011541.1"/>
</dbReference>
<gene>
    <name evidence="16" type="ORF">CEPID_07765</name>
</gene>
<dbReference type="InterPro" id="IPR008915">
    <property type="entry name" value="Peptidase_M50"/>
</dbReference>
<keyword evidence="11 14" id="KW-0472">Membrane</keyword>
<organism evidence="16 17">
    <name type="scientific">Corynebacterium epidermidicanis</name>
    <dbReference type="NCBI Taxonomy" id="1050174"/>
    <lineage>
        <taxon>Bacteria</taxon>
        <taxon>Bacillati</taxon>
        <taxon>Actinomycetota</taxon>
        <taxon>Actinomycetes</taxon>
        <taxon>Mycobacteriales</taxon>
        <taxon>Corynebacteriaceae</taxon>
        <taxon>Corynebacterium</taxon>
    </lineage>
</organism>
<dbReference type="SMART" id="SM00228">
    <property type="entry name" value="PDZ"/>
    <property type="match status" value="1"/>
</dbReference>
<evidence type="ECO:0000256" key="2">
    <source>
        <dbReference type="ARBA" id="ARBA00004141"/>
    </source>
</evidence>
<dbReference type="InterPro" id="IPR041489">
    <property type="entry name" value="PDZ_6"/>
</dbReference>
<evidence type="ECO:0000256" key="8">
    <source>
        <dbReference type="ARBA" id="ARBA00022833"/>
    </source>
</evidence>
<comment type="subcellular location">
    <subcellularLocation>
        <location evidence="2">Membrane</location>
        <topology evidence="2">Multi-pass membrane protein</topology>
    </subcellularLocation>
</comment>
<dbReference type="InterPro" id="IPR004387">
    <property type="entry name" value="Pept_M50_Zn"/>
</dbReference>
<proteinExistence type="inferred from homology"/>
<dbReference type="PANTHER" id="PTHR42837">
    <property type="entry name" value="REGULATOR OF SIGMA-E PROTEASE RSEP"/>
    <property type="match status" value="1"/>
</dbReference>
<keyword evidence="17" id="KW-1185">Reference proteome</keyword>
<evidence type="ECO:0000256" key="6">
    <source>
        <dbReference type="ARBA" id="ARBA00022692"/>
    </source>
</evidence>
<feature type="domain" description="PDZ" evidence="15">
    <location>
        <begin position="152"/>
        <end position="200"/>
    </location>
</feature>
<evidence type="ECO:0000256" key="14">
    <source>
        <dbReference type="SAM" id="Phobius"/>
    </source>
</evidence>
<dbReference type="PANTHER" id="PTHR42837:SF2">
    <property type="entry name" value="MEMBRANE METALLOPROTEASE ARASP2, CHLOROPLASTIC-RELATED"/>
    <property type="match status" value="1"/>
</dbReference>
<dbReference type="GO" id="GO:0016020">
    <property type="term" value="C:membrane"/>
    <property type="evidence" value="ECO:0007669"/>
    <property type="project" value="UniProtKB-SubCell"/>
</dbReference>
<evidence type="ECO:0000313" key="16">
    <source>
        <dbReference type="EMBL" id="AKK03403.1"/>
    </source>
</evidence>
<evidence type="ECO:0000259" key="15">
    <source>
        <dbReference type="PROSITE" id="PS50106"/>
    </source>
</evidence>
<name>A0A0G3GV43_9CORY</name>
<accession>A0A0G3GV43</accession>
<keyword evidence="10" id="KW-0482">Metalloprotease</keyword>
<dbReference type="InterPro" id="IPR036034">
    <property type="entry name" value="PDZ_sf"/>
</dbReference>
<dbReference type="Pfam" id="PF17820">
    <property type="entry name" value="PDZ_6"/>
    <property type="match status" value="1"/>
</dbReference>
<dbReference type="OrthoDB" id="9782003at2"/>
<keyword evidence="5 16" id="KW-0645">Protease</keyword>
<evidence type="ECO:0000256" key="3">
    <source>
        <dbReference type="ARBA" id="ARBA00007931"/>
    </source>
</evidence>
<evidence type="ECO:0000256" key="7">
    <source>
        <dbReference type="ARBA" id="ARBA00022801"/>
    </source>
</evidence>
<evidence type="ECO:0000313" key="17">
    <source>
        <dbReference type="Proteomes" id="UP000035368"/>
    </source>
</evidence>
<dbReference type="GO" id="GO:0006508">
    <property type="term" value="P:proteolysis"/>
    <property type="evidence" value="ECO:0007669"/>
    <property type="project" value="UniProtKB-KW"/>
</dbReference>
<evidence type="ECO:0000256" key="1">
    <source>
        <dbReference type="ARBA" id="ARBA00001947"/>
    </source>
</evidence>
<comment type="similarity">
    <text evidence="3">Belongs to the peptidase M50B family.</text>
</comment>
<evidence type="ECO:0000256" key="10">
    <source>
        <dbReference type="ARBA" id="ARBA00023049"/>
    </source>
</evidence>
<dbReference type="GO" id="GO:0004222">
    <property type="term" value="F:metalloendopeptidase activity"/>
    <property type="evidence" value="ECO:0007669"/>
    <property type="project" value="InterPro"/>
</dbReference>
<dbReference type="SUPFAM" id="SSF50156">
    <property type="entry name" value="PDZ domain-like"/>
    <property type="match status" value="1"/>
</dbReference>
<evidence type="ECO:0000256" key="13">
    <source>
        <dbReference type="ARBA" id="ARBA00033476"/>
    </source>
</evidence>
<dbReference type="PATRIC" id="fig|1050174.4.peg.1562"/>
<dbReference type="Proteomes" id="UP000035368">
    <property type="component" value="Chromosome"/>
</dbReference>
<feature type="transmembrane region" description="Helical" evidence="14">
    <location>
        <begin position="308"/>
        <end position="328"/>
    </location>
</feature>
<dbReference type="Gene3D" id="2.30.42.10">
    <property type="match status" value="1"/>
</dbReference>
<evidence type="ECO:0000256" key="11">
    <source>
        <dbReference type="ARBA" id="ARBA00023136"/>
    </source>
</evidence>